<name>A0A918JKN3_9ALTE</name>
<dbReference type="AlphaFoldDB" id="A0A918JKN3"/>
<dbReference type="EMBL" id="BMXP01000004">
    <property type="protein sequence ID" value="GGW85624.1"/>
    <property type="molecule type" value="Genomic_DNA"/>
</dbReference>
<keyword evidence="3" id="KW-1185">Reference proteome</keyword>
<dbReference type="NCBIfam" id="NF041927">
    <property type="entry name" value="Xrt_dep_XDP1"/>
    <property type="match status" value="1"/>
</dbReference>
<feature type="chain" id="PRO_5037226187" description="PEP-CTERM sorting domain-containing protein" evidence="1">
    <location>
        <begin position="25"/>
        <end position="287"/>
    </location>
</feature>
<evidence type="ECO:0000256" key="1">
    <source>
        <dbReference type="SAM" id="SignalP"/>
    </source>
</evidence>
<dbReference type="InterPro" id="IPR049672">
    <property type="entry name" value="Xrt_dep_XDP1"/>
</dbReference>
<dbReference type="RefSeq" id="WP_229805069.1">
    <property type="nucleotide sequence ID" value="NZ_BMXP01000004.1"/>
</dbReference>
<keyword evidence="1" id="KW-0732">Signal</keyword>
<organism evidence="2 3">
    <name type="scientific">Alteromonas halophila</name>
    <dbReference type="NCBI Taxonomy" id="516698"/>
    <lineage>
        <taxon>Bacteria</taxon>
        <taxon>Pseudomonadati</taxon>
        <taxon>Pseudomonadota</taxon>
        <taxon>Gammaproteobacteria</taxon>
        <taxon>Alteromonadales</taxon>
        <taxon>Alteromonadaceae</taxon>
        <taxon>Alteromonas/Salinimonas group</taxon>
        <taxon>Alteromonas</taxon>
    </lineage>
</organism>
<gene>
    <name evidence="2" type="ORF">GCM10007391_19010</name>
</gene>
<reference evidence="2" key="2">
    <citation type="submission" date="2020-09" db="EMBL/GenBank/DDBJ databases">
        <authorList>
            <person name="Sun Q."/>
            <person name="Kim S."/>
        </authorList>
    </citation>
    <scope>NUCLEOTIDE SEQUENCE</scope>
    <source>
        <strain evidence="2">KCTC 22164</strain>
    </source>
</reference>
<accession>A0A918JKN3</accession>
<evidence type="ECO:0008006" key="4">
    <source>
        <dbReference type="Google" id="ProtNLM"/>
    </source>
</evidence>
<protein>
    <recommendedName>
        <fullName evidence="4">PEP-CTERM sorting domain-containing protein</fullName>
    </recommendedName>
</protein>
<reference evidence="2" key="1">
    <citation type="journal article" date="2014" name="Int. J. Syst. Evol. Microbiol.">
        <title>Complete genome sequence of Corynebacterium casei LMG S-19264T (=DSM 44701T), isolated from a smear-ripened cheese.</title>
        <authorList>
            <consortium name="US DOE Joint Genome Institute (JGI-PGF)"/>
            <person name="Walter F."/>
            <person name="Albersmeier A."/>
            <person name="Kalinowski J."/>
            <person name="Ruckert C."/>
        </authorList>
    </citation>
    <scope>NUCLEOTIDE SEQUENCE</scope>
    <source>
        <strain evidence="2">KCTC 22164</strain>
    </source>
</reference>
<dbReference type="Proteomes" id="UP000631300">
    <property type="component" value="Unassembled WGS sequence"/>
</dbReference>
<dbReference type="NCBIfam" id="TIGR02595">
    <property type="entry name" value="PEP_CTERM"/>
    <property type="match status" value="1"/>
</dbReference>
<feature type="signal peptide" evidence="1">
    <location>
        <begin position="1"/>
        <end position="24"/>
    </location>
</feature>
<evidence type="ECO:0000313" key="3">
    <source>
        <dbReference type="Proteomes" id="UP000631300"/>
    </source>
</evidence>
<dbReference type="InterPro" id="IPR013424">
    <property type="entry name" value="Ice-binding_C"/>
</dbReference>
<proteinExistence type="predicted"/>
<comment type="caution">
    <text evidence="2">The sequence shown here is derived from an EMBL/GenBank/DDBJ whole genome shotgun (WGS) entry which is preliminary data.</text>
</comment>
<evidence type="ECO:0000313" key="2">
    <source>
        <dbReference type="EMBL" id="GGW85624.1"/>
    </source>
</evidence>
<sequence length="287" mass="31101">MTLLTFRRVATVLLLSGAAANANASWNHYKHCGDDGGEDSSCQSALAEATYDLIDNTITSNSSDLNLNGMSVDVSAWSDTAGYNDDIVTQAHLNRISSKWGYGVLNNDWEYDHNIPDHAIDNVNQYYYNVKDFDFVLFSFSEATTLTNANFTYTYNSRDTQVSVAALDSLDGLMSGSQRWDEIVAGALSAGSFDVENCDTGYQASFDLGSQAQYWLVGAYNTVFGDIGGRMYNDAFKLASVGFKAGNNGDSSPSAQVSEPATLGLLLAGGLLAGWRKKQGEKTHQKK</sequence>